<accession>A0A9P1FY28</accession>
<feature type="region of interest" description="Disordered" evidence="1">
    <location>
        <begin position="495"/>
        <end position="518"/>
    </location>
</feature>
<sequence length="1627" mass="181089">VSLEVDGLLLPKEFMVRFDELRLFSDAKITKTQRGTFFTLPDQVPSQGFLDSLAEFETLHESTCDMRAWIPGQGCVAVYQMYPIDIPHAQATQEVCASAISVPSSPSSTVHSTMPFAVSLPAKLILDEFSHTFWFSSDLPAACVEMPWNHVYECVFPDEADTHACTMLKPRSLPFSDDNKLPQNVIQILLDDQLTLYTVSHSTPLLAHDTIVQLAPVVHDQFGVLNIHQTADEHTLLIDRPLQHGTLCLASPHTVLSLLAALDLVDLRESWNPRNDSFELTIHGQPDAVRMVADFWLHALHPDTLSHFGRTTHVALEAHGVMLAFPPAKAHGVVPPQAFRVALAIGAFRALIQQAVAEFPDASARPFVLKWLARPVWEGQIPTQFTVMPDSPIADMPLSERRQAILFHAVLQLKGGGQGAKNQQRILQQTALASYLLEHGFELPWISQAAEAILQKFSLAKLQAITAMPAGNAKLTSIMTLCREADIKVPEVVKPTSRKDTPGLPWNKPKKRRGGDALDPNEFTLVESFFKNQDGTPCVAIPLVRPQTTGVCLMNTSQAAQWLQTEEKLSSDELAILVLGPRPETKLPCTELSVPCHNLDGQMVLLKCFMFQLGVKDVVHQKGDPQQVDAAKCVLMALTLYRPDFTQDQWNEATQATLPFIRKLLEAEGLGDAVLSMWGRSFRADKAPCTPLQAKTIQIHCSVGLDHVPKFLARSGFNHIFCTPKQSSGRLSSDYRILWLQGDAQQIAVASAKVPSCLGMVRGQKTLGLRFKDADFDKAWDVLCPQMPRPHKLQGDLIFKAEGLPFGTTFDMMQQWAQKIGWQCQPVRTLGPQAMLLRSDSHPPAGVLMFNASPILVRFLPPKPAANTALLVGPRATKAKPQSMDSGDIGDPWAAYKGPRPTPPAAMPVRSADGPTESRLAAQDQKLQAIEVSMEGIKHDLDRALHTAFQKNTAVMEERMAELKHLLGQYAELIQECALDVFSASETAATKAAQRQFATAMRHVGFRSKWSVPLADRVVRSDGQPSLRGKASGVGLFSSWPIRTLSDTIDEFHAATSRLGHFLLEIDKFQLQIVVIYGNAMSGSVRANQLLLQAALNATSHFDLPYVIMGDYNADPYSLLPDELRDRRCQPRQPQAVPKKLLTKPGRPGDYSPPGEIIRRVTQARIKQVRRVQSLYRRVTKAQTYHPTANVQSEMQQEWNAILRCKAFDGCQIRWCQNMPELGPPPMFVPQVDYLGTMLQLLRYQTDMDVAFDRKIHKDRLTFAQDLDQRFAGHRAAFASVREFSMPPLLEMQKQLAEDAILVPHADDHVIAYCDHADLFDLAAPVMVHDVPCRIVSRDEYSLQLKWPRHQDVPEQSVLTQTLTKADPCSMLAMLKDFWLPIWYRPDPPAEAAEAFQQFVASLPVELPAPAIDMQDAQMWKLAVRELKVPSARGIDAISSQELKQLPDAAISQVASIINAQEHGFPSWLMTAITVAIPKVASVPVNHGCPEGDSWSVVSILALAYVWIRLAKRAHPEAAAVPRCQNAMDLGAQMTYQGVPNLGKFRARTQGPQTIYRSEFLAVLTEIFAELTQFQHHLQRLFQMFLDLRVHYAKSAELQKETELHSELRPDTGPSPLEVLANWSFDE</sequence>
<comment type="caution">
    <text evidence="2">The sequence shown here is derived from an EMBL/GenBank/DDBJ whole genome shotgun (WGS) entry which is preliminary data.</text>
</comment>
<reference evidence="2" key="1">
    <citation type="submission" date="2022-10" db="EMBL/GenBank/DDBJ databases">
        <authorList>
            <person name="Chen Y."/>
            <person name="Dougan E. K."/>
            <person name="Chan C."/>
            <person name="Rhodes N."/>
            <person name="Thang M."/>
        </authorList>
    </citation>
    <scope>NUCLEOTIDE SEQUENCE</scope>
</reference>
<dbReference type="EMBL" id="CAMXCT030001768">
    <property type="protein sequence ID" value="CAL4780165.1"/>
    <property type="molecule type" value="Genomic_DNA"/>
</dbReference>
<reference evidence="3 4" key="2">
    <citation type="submission" date="2024-05" db="EMBL/GenBank/DDBJ databases">
        <authorList>
            <person name="Chen Y."/>
            <person name="Shah S."/>
            <person name="Dougan E. K."/>
            <person name="Thang M."/>
            <person name="Chan C."/>
        </authorList>
    </citation>
    <scope>NUCLEOTIDE SEQUENCE [LARGE SCALE GENOMIC DNA]</scope>
</reference>
<evidence type="ECO:0000256" key="1">
    <source>
        <dbReference type="SAM" id="MobiDB-lite"/>
    </source>
</evidence>
<dbReference type="InterPro" id="IPR036691">
    <property type="entry name" value="Endo/exonu/phosph_ase_sf"/>
</dbReference>
<organism evidence="2">
    <name type="scientific">Cladocopium goreaui</name>
    <dbReference type="NCBI Taxonomy" id="2562237"/>
    <lineage>
        <taxon>Eukaryota</taxon>
        <taxon>Sar</taxon>
        <taxon>Alveolata</taxon>
        <taxon>Dinophyceae</taxon>
        <taxon>Suessiales</taxon>
        <taxon>Symbiodiniaceae</taxon>
        <taxon>Cladocopium</taxon>
    </lineage>
</organism>
<evidence type="ECO:0000313" key="3">
    <source>
        <dbReference type="EMBL" id="CAL4780165.1"/>
    </source>
</evidence>
<protein>
    <submittedName>
        <fullName evidence="2">Uncharacterized protein</fullName>
    </submittedName>
</protein>
<feature type="non-terminal residue" evidence="2">
    <location>
        <position position="1627"/>
    </location>
</feature>
<dbReference type="EMBL" id="CAMXCT020001768">
    <property type="protein sequence ID" value="CAL1146228.1"/>
    <property type="molecule type" value="Genomic_DNA"/>
</dbReference>
<gene>
    <name evidence="2" type="ORF">C1SCF055_LOCUS19648</name>
</gene>
<dbReference type="SUPFAM" id="SSF56219">
    <property type="entry name" value="DNase I-like"/>
    <property type="match status" value="1"/>
</dbReference>
<feature type="non-terminal residue" evidence="2">
    <location>
        <position position="1"/>
    </location>
</feature>
<evidence type="ECO:0000313" key="2">
    <source>
        <dbReference type="EMBL" id="CAI3992853.1"/>
    </source>
</evidence>
<name>A0A9P1FY28_9DINO</name>
<proteinExistence type="predicted"/>
<keyword evidence="4" id="KW-1185">Reference proteome</keyword>
<evidence type="ECO:0000313" key="4">
    <source>
        <dbReference type="Proteomes" id="UP001152797"/>
    </source>
</evidence>
<dbReference type="Proteomes" id="UP001152797">
    <property type="component" value="Unassembled WGS sequence"/>
</dbReference>
<dbReference type="EMBL" id="CAMXCT010001768">
    <property type="protein sequence ID" value="CAI3992853.1"/>
    <property type="molecule type" value="Genomic_DNA"/>
</dbReference>
<dbReference type="Gene3D" id="3.60.10.10">
    <property type="entry name" value="Endonuclease/exonuclease/phosphatase"/>
    <property type="match status" value="1"/>
</dbReference>